<dbReference type="HAMAP" id="MF_00193">
    <property type="entry name" value="NadE_ammonia_dep"/>
    <property type="match status" value="1"/>
</dbReference>
<comment type="similarity">
    <text evidence="1 8 9">Belongs to the NAD synthetase family.</text>
</comment>
<dbReference type="EC" id="6.3.1.5" evidence="8 10"/>
<dbReference type="STRING" id="583356.Igag_0935"/>
<evidence type="ECO:0000256" key="4">
    <source>
        <dbReference type="ARBA" id="ARBA00022741"/>
    </source>
</evidence>
<dbReference type="GO" id="GO:0008795">
    <property type="term" value="F:NAD+ synthase activity"/>
    <property type="evidence" value="ECO:0007669"/>
    <property type="project" value="UniProtKB-UniRule"/>
</dbReference>
<comment type="pathway">
    <text evidence="8">Cofactor biosynthesis; NAD(+) biosynthesis; NAD(+) from deamido-NAD(+) (ammonia route): step 1/1.</text>
</comment>
<evidence type="ECO:0000256" key="6">
    <source>
        <dbReference type="ARBA" id="ARBA00022842"/>
    </source>
</evidence>
<dbReference type="NCBIfam" id="TIGR00552">
    <property type="entry name" value="nadE"/>
    <property type="match status" value="1"/>
</dbReference>
<dbReference type="Gene3D" id="3.40.50.620">
    <property type="entry name" value="HUPs"/>
    <property type="match status" value="1"/>
</dbReference>
<dbReference type="FunFam" id="3.40.50.620:FF:000106">
    <property type="entry name" value="Glutamine-dependent NAD(+) synthetase"/>
    <property type="match status" value="1"/>
</dbReference>
<name>E0STY5_IGNAA</name>
<reference evidence="12 13" key="1">
    <citation type="journal article" date="2010" name="Stand. Genomic Sci.">
        <title>Complete genome sequence of Ignisphaera aggregans type strain (AQ1.S1).</title>
        <authorList>
            <person name="Goker M."/>
            <person name="Held B."/>
            <person name="Lapidus A."/>
            <person name="Nolan M."/>
            <person name="Spring S."/>
            <person name="Yasawong M."/>
            <person name="Lucas S."/>
            <person name="Glavina Del Rio T."/>
            <person name="Tice H."/>
            <person name="Cheng J.F."/>
            <person name="Goodwin L."/>
            <person name="Tapia R."/>
            <person name="Pitluck S."/>
            <person name="Liolios K."/>
            <person name="Ivanova N."/>
            <person name="Mavromatis K."/>
            <person name="Mikhailova N."/>
            <person name="Pati A."/>
            <person name="Chen A."/>
            <person name="Palaniappan K."/>
            <person name="Brambilla E."/>
            <person name="Land M."/>
            <person name="Hauser L."/>
            <person name="Chang Y.J."/>
            <person name="Jeffries C.D."/>
            <person name="Brettin T."/>
            <person name="Detter J.C."/>
            <person name="Han C."/>
            <person name="Rohde M."/>
            <person name="Sikorski J."/>
            <person name="Woyke T."/>
            <person name="Bristow J."/>
            <person name="Eisen J.A."/>
            <person name="Markowitz V."/>
            <person name="Hugenholtz P."/>
            <person name="Kyrpides N.C."/>
            <person name="Klenk H.P."/>
        </authorList>
    </citation>
    <scope>NUCLEOTIDE SEQUENCE [LARGE SCALE GENOMIC DNA]</scope>
    <source>
        <strain evidence="13">DSM 17230 / JCM 13409 / AQ1.S1</strain>
    </source>
</reference>
<dbReference type="EMBL" id="CP002098">
    <property type="protein sequence ID" value="ADM27751.1"/>
    <property type="molecule type" value="Genomic_DNA"/>
</dbReference>
<dbReference type="AlphaFoldDB" id="E0STY5"/>
<evidence type="ECO:0000256" key="3">
    <source>
        <dbReference type="ARBA" id="ARBA00022723"/>
    </source>
</evidence>
<dbReference type="HOGENOM" id="CLU_059327_1_1_2"/>
<dbReference type="SUPFAM" id="SSF52402">
    <property type="entry name" value="Adenine nucleotide alpha hydrolases-like"/>
    <property type="match status" value="1"/>
</dbReference>
<feature type="binding site" evidence="8">
    <location>
        <position position="166"/>
    </location>
    <ligand>
        <name>deamido-NAD(+)</name>
        <dbReference type="ChEBI" id="CHEBI:58437"/>
        <note>ligand shared between two neighboring subunits</note>
    </ligand>
</feature>
<dbReference type="Pfam" id="PF02540">
    <property type="entry name" value="NAD_synthase"/>
    <property type="match status" value="1"/>
</dbReference>
<feature type="binding site" evidence="8">
    <location>
        <position position="146"/>
    </location>
    <ligand>
        <name>ATP</name>
        <dbReference type="ChEBI" id="CHEBI:30616"/>
    </ligand>
</feature>
<dbReference type="Proteomes" id="UP000001304">
    <property type="component" value="Chromosome"/>
</dbReference>
<sequence>MNFIDYRTVVDAIDYEKAVDIIIGFIRDNVLGASAKGVVIGVSGGLDSTVTSILAVKALGRENVLGVIMPSRYTPREDIDDALYIVNSLGIRYLYIDIDPILDSYIKNLPGFDHSNRLATGNLMPRIRMAILYYYANLYNYLVLGTGDKSEILLGYFTKYGDGGVDLLPIGDLYKVQVRRLAEIMGFEKIARKPSSPRLWPGHRVEEELGASYEEIDPILYALFDLRIPIEKAYQIFRRDLVDMVIRRYRQSEHKRRTPPIADLSSAKKMVREAL</sequence>
<dbReference type="KEGG" id="iag:Igag_0935"/>
<evidence type="ECO:0000313" key="12">
    <source>
        <dbReference type="EMBL" id="ADM27751.1"/>
    </source>
</evidence>
<evidence type="ECO:0000256" key="9">
    <source>
        <dbReference type="RuleBase" id="RU003811"/>
    </source>
</evidence>
<dbReference type="NCBIfam" id="NF010587">
    <property type="entry name" value="PRK13980.1"/>
    <property type="match status" value="1"/>
</dbReference>
<dbReference type="InterPro" id="IPR022926">
    <property type="entry name" value="NH(3)-dep_NAD(+)_synth"/>
</dbReference>
<feature type="binding site" description="in other chain" evidence="8">
    <location>
        <position position="126"/>
    </location>
    <ligand>
        <name>deamido-NAD(+)</name>
        <dbReference type="ChEBI" id="CHEBI:58437"/>
        <note>ligand shared between two neighboring subunits</note>
    </ligand>
</feature>
<proteinExistence type="inferred from homology"/>
<keyword evidence="4 8" id="KW-0547">Nucleotide-binding</keyword>
<evidence type="ECO:0000256" key="5">
    <source>
        <dbReference type="ARBA" id="ARBA00022840"/>
    </source>
</evidence>
<comment type="subunit">
    <text evidence="8">Homodimer.</text>
</comment>
<dbReference type="PANTHER" id="PTHR23090:SF9">
    <property type="entry name" value="GLUTAMINE-DEPENDENT NAD(+) SYNTHETASE"/>
    <property type="match status" value="1"/>
</dbReference>
<organism evidence="12 13">
    <name type="scientific">Ignisphaera aggregans (strain DSM 17230 / JCM 13409 / AQ1.S1)</name>
    <dbReference type="NCBI Taxonomy" id="583356"/>
    <lineage>
        <taxon>Archaea</taxon>
        <taxon>Thermoproteota</taxon>
        <taxon>Thermoprotei</taxon>
        <taxon>Desulfurococcales</taxon>
        <taxon>Desulfurococcaceae</taxon>
        <taxon>Ignisphaera</taxon>
    </lineage>
</organism>
<evidence type="ECO:0000313" key="13">
    <source>
        <dbReference type="Proteomes" id="UP000001304"/>
    </source>
</evidence>
<evidence type="ECO:0000256" key="7">
    <source>
        <dbReference type="ARBA" id="ARBA00023027"/>
    </source>
</evidence>
<keyword evidence="5 8" id="KW-0067">ATP-binding</keyword>
<dbReference type="PANTHER" id="PTHR23090">
    <property type="entry name" value="NH 3 /GLUTAMINE-DEPENDENT NAD + SYNTHETASE"/>
    <property type="match status" value="1"/>
</dbReference>
<evidence type="ECO:0000259" key="11">
    <source>
        <dbReference type="Pfam" id="PF02540"/>
    </source>
</evidence>
<dbReference type="GO" id="GO:0005524">
    <property type="term" value="F:ATP binding"/>
    <property type="evidence" value="ECO:0007669"/>
    <property type="project" value="UniProtKB-UniRule"/>
</dbReference>
<gene>
    <name evidence="8" type="primary">nadE</name>
    <name evidence="12" type="ordered locus">Igag_0935</name>
</gene>
<dbReference type="UniPathway" id="UPA00253">
    <property type="reaction ID" value="UER00333"/>
</dbReference>
<comment type="function">
    <text evidence="8">Catalyzes the ATP-dependent amidation of deamido-NAD to form NAD. Uses ammonia as a nitrogen source.</text>
</comment>
<feature type="binding site" evidence="8">
    <location>
        <position position="196"/>
    </location>
    <ligand>
        <name>ATP</name>
        <dbReference type="ChEBI" id="CHEBI:30616"/>
    </ligand>
</feature>
<keyword evidence="3 8" id="KW-0479">Metal-binding</keyword>
<dbReference type="GO" id="GO:0046872">
    <property type="term" value="F:metal ion binding"/>
    <property type="evidence" value="ECO:0007669"/>
    <property type="project" value="UniProtKB-KW"/>
</dbReference>
<keyword evidence="7 8" id="KW-0520">NAD</keyword>
<dbReference type="InterPro" id="IPR003694">
    <property type="entry name" value="NAD_synthase"/>
</dbReference>
<feature type="binding site" evidence="8">
    <location>
        <position position="47"/>
    </location>
    <ligand>
        <name>Mg(2+)</name>
        <dbReference type="ChEBI" id="CHEBI:18420"/>
    </ligand>
</feature>
<keyword evidence="2 8" id="KW-0436">Ligase</keyword>
<dbReference type="InterPro" id="IPR022310">
    <property type="entry name" value="NAD/GMP_synthase"/>
</dbReference>
<comment type="catalytic activity">
    <reaction evidence="8 10">
        <text>deamido-NAD(+) + NH4(+) + ATP = AMP + diphosphate + NAD(+) + H(+)</text>
        <dbReference type="Rhea" id="RHEA:21188"/>
        <dbReference type="ChEBI" id="CHEBI:15378"/>
        <dbReference type="ChEBI" id="CHEBI:28938"/>
        <dbReference type="ChEBI" id="CHEBI:30616"/>
        <dbReference type="ChEBI" id="CHEBI:33019"/>
        <dbReference type="ChEBI" id="CHEBI:57540"/>
        <dbReference type="ChEBI" id="CHEBI:58437"/>
        <dbReference type="ChEBI" id="CHEBI:456215"/>
        <dbReference type="EC" id="6.3.1.5"/>
    </reaction>
</comment>
<feature type="binding site" evidence="8">
    <location>
        <position position="175"/>
    </location>
    <ligand>
        <name>ATP</name>
        <dbReference type="ChEBI" id="CHEBI:30616"/>
    </ligand>
</feature>
<evidence type="ECO:0000256" key="2">
    <source>
        <dbReference type="ARBA" id="ARBA00022598"/>
    </source>
</evidence>
<feature type="binding site" evidence="8">
    <location>
        <position position="151"/>
    </location>
    <ligand>
        <name>Mg(2+)</name>
        <dbReference type="ChEBI" id="CHEBI:18420"/>
    </ligand>
</feature>
<keyword evidence="6 8" id="KW-0460">Magnesium</keyword>
<feature type="binding site" evidence="8">
    <location>
        <begin position="41"/>
        <end position="48"/>
    </location>
    <ligand>
        <name>ATP</name>
        <dbReference type="ChEBI" id="CHEBI:30616"/>
    </ligand>
</feature>
<evidence type="ECO:0000256" key="10">
    <source>
        <dbReference type="RuleBase" id="RU003812"/>
    </source>
</evidence>
<dbReference type="GO" id="GO:0005737">
    <property type="term" value="C:cytoplasm"/>
    <property type="evidence" value="ECO:0007669"/>
    <property type="project" value="InterPro"/>
</dbReference>
<protein>
    <recommendedName>
        <fullName evidence="8 10">NH(3)-dependent NAD(+) synthetase</fullName>
        <ecNumber evidence="8 10">6.3.1.5</ecNumber>
    </recommendedName>
</protein>
<dbReference type="GO" id="GO:0003952">
    <property type="term" value="F:NAD+ synthase (glutamine-hydrolyzing) activity"/>
    <property type="evidence" value="ECO:0007669"/>
    <property type="project" value="InterPro"/>
</dbReference>
<feature type="binding site" description="in other chain" evidence="8">
    <location>
        <begin position="254"/>
        <end position="255"/>
    </location>
    <ligand>
        <name>deamido-NAD(+)</name>
        <dbReference type="ChEBI" id="CHEBI:58437"/>
        <note>ligand shared between two neighboring subunits</note>
    </ligand>
</feature>
<accession>E0STY5</accession>
<feature type="binding site" description="in other chain" evidence="8">
    <location>
        <position position="159"/>
    </location>
    <ligand>
        <name>deamido-NAD(+)</name>
        <dbReference type="ChEBI" id="CHEBI:58437"/>
        <note>ligand shared between two neighboring subunits</note>
    </ligand>
</feature>
<dbReference type="InterPro" id="IPR014729">
    <property type="entry name" value="Rossmann-like_a/b/a_fold"/>
</dbReference>
<keyword evidence="13" id="KW-1185">Reference proteome</keyword>
<evidence type="ECO:0000256" key="8">
    <source>
        <dbReference type="HAMAP-Rule" id="MF_00193"/>
    </source>
</evidence>
<dbReference type="CDD" id="cd00553">
    <property type="entry name" value="NAD_synthase"/>
    <property type="match status" value="1"/>
</dbReference>
<dbReference type="GO" id="GO:0004359">
    <property type="term" value="F:glutaminase activity"/>
    <property type="evidence" value="ECO:0007669"/>
    <property type="project" value="InterPro"/>
</dbReference>
<feature type="domain" description="NAD/GMP synthase" evidence="11">
    <location>
        <begin position="22"/>
        <end position="259"/>
    </location>
</feature>
<dbReference type="GO" id="GO:0009435">
    <property type="term" value="P:NAD+ biosynthetic process"/>
    <property type="evidence" value="ECO:0007669"/>
    <property type="project" value="UniProtKB-UniRule"/>
</dbReference>
<evidence type="ECO:0000256" key="1">
    <source>
        <dbReference type="ARBA" id="ARBA00005859"/>
    </source>
</evidence>